<sequence length="218" mass="24786">MPLNDGYGVLAGTLGNWYCDHTRESGQYYHCNLRVRARGRYFRCPVDLDSKHLPDGLEWRVVDPVPSFPVPLERLADGWHALESRPGTGAVDYYRSPELQPPASDASSPAWMSGTGARAFRDLEPLLQQCRRIFVFGEPFRHGSGVHNIHQNQGDPPHSRWRRENGTWQDGAIFILRHDGTFAAFLCKFKTQKVFSPSEQDLSHGASENRNTRPLRKD</sequence>
<dbReference type="RefSeq" id="WP_303682441.1">
    <property type="nucleotide sequence ID" value="NZ_LVWG01000036.1"/>
</dbReference>
<evidence type="ECO:0000256" key="1">
    <source>
        <dbReference type="SAM" id="MobiDB-lite"/>
    </source>
</evidence>
<feature type="region of interest" description="Disordered" evidence="1">
    <location>
        <begin position="198"/>
        <end position="218"/>
    </location>
</feature>
<reference evidence="2 3" key="1">
    <citation type="submission" date="2016-03" db="EMBL/GenBank/DDBJ databases">
        <title>Speciation and ecological success in dimly lit waters: horizontal gene transfer in a green sulfur bacteria bloom unveiled by metagenomic assembly.</title>
        <authorList>
            <person name="Llorens-Mares T."/>
            <person name="Liu Z."/>
            <person name="Allen L.Z."/>
            <person name="Rusch D.B."/>
            <person name="Craig M.T."/>
            <person name="Dupont C.L."/>
            <person name="Bryant D.A."/>
            <person name="Casamayor E.O."/>
        </authorList>
    </citation>
    <scope>NUCLEOTIDE SEQUENCE [LARGE SCALE GENOMIC DNA]</scope>
    <source>
        <strain evidence="2">CIII</strain>
    </source>
</reference>
<dbReference type="EMBL" id="LVWG01000036">
    <property type="protein sequence ID" value="KZK73478.1"/>
    <property type="molecule type" value="Genomic_DNA"/>
</dbReference>
<protein>
    <recommendedName>
        <fullName evidence="4">DUF2278 domain-containing protein</fullName>
    </recommendedName>
</protein>
<comment type="caution">
    <text evidence="2">The sequence shown here is derived from an EMBL/GenBank/DDBJ whole genome shotgun (WGS) entry which is preliminary data.</text>
</comment>
<dbReference type="Pfam" id="PF10042">
    <property type="entry name" value="DUF2278"/>
    <property type="match status" value="1"/>
</dbReference>
<accession>A0A165L240</accession>
<evidence type="ECO:0000313" key="2">
    <source>
        <dbReference type="EMBL" id="KZK73478.1"/>
    </source>
</evidence>
<evidence type="ECO:0000313" key="3">
    <source>
        <dbReference type="Proteomes" id="UP000076481"/>
    </source>
</evidence>
<dbReference type="Proteomes" id="UP000076481">
    <property type="component" value="Unassembled WGS sequence"/>
</dbReference>
<organism evidence="2 3">
    <name type="scientific">Pelodictyon luteolum</name>
    <dbReference type="NCBI Taxonomy" id="1100"/>
    <lineage>
        <taxon>Bacteria</taxon>
        <taxon>Pseudomonadati</taxon>
        <taxon>Chlorobiota</taxon>
        <taxon>Chlorobiia</taxon>
        <taxon>Chlorobiales</taxon>
        <taxon>Chlorobiaceae</taxon>
        <taxon>Chlorobium/Pelodictyon group</taxon>
        <taxon>Pelodictyon</taxon>
    </lineage>
</organism>
<name>A0A165L240_PELLU</name>
<dbReference type="AlphaFoldDB" id="A0A165L240"/>
<dbReference type="InterPro" id="IPR019268">
    <property type="entry name" value="DUF2278"/>
</dbReference>
<proteinExistence type="predicted"/>
<evidence type="ECO:0008006" key="4">
    <source>
        <dbReference type="Google" id="ProtNLM"/>
    </source>
</evidence>
<gene>
    <name evidence="2" type="ORF">A3K90_01750</name>
</gene>